<dbReference type="RefSeq" id="WP_014815871.1">
    <property type="nucleotide sequence ID" value="NC_018027.1"/>
</dbReference>
<accession>I4BJD5</accession>
<sequence precursor="true">MSPQTWRRAAASALAGAALVGGLAAGFTAPSALAQPADPATPAIPPTITADQAIALIDKEYDIGASGGQLSNLIHEVMILRQQGFKASNANRAAIVDALNHRPNQAPLIAALEATLTYQKKLKNQAANQVKQPAVVPPATPGIPQAPMGPSWAPGNPMIQNPNDTIFPMPGRQAW</sequence>
<evidence type="ECO:0008006" key="4">
    <source>
        <dbReference type="Google" id="ProtNLM"/>
    </source>
</evidence>
<dbReference type="KEGG" id="mcb:Mycch_2620"/>
<feature type="chain" id="PRO_5003686386" description="DUF732 domain-containing protein" evidence="1">
    <location>
        <begin position="35"/>
        <end position="175"/>
    </location>
</feature>
<name>I4BJD5_MYCCN</name>
<dbReference type="AlphaFoldDB" id="I4BJD5"/>
<dbReference type="EMBL" id="CP003053">
    <property type="protein sequence ID" value="AFM17392.1"/>
    <property type="molecule type" value="Genomic_DNA"/>
</dbReference>
<organism evidence="2 3">
    <name type="scientific">Mycolicibacterium chubuense (strain NBB4)</name>
    <name type="common">Mycobacterium chubuense</name>
    <dbReference type="NCBI Taxonomy" id="710421"/>
    <lineage>
        <taxon>Bacteria</taxon>
        <taxon>Bacillati</taxon>
        <taxon>Actinomycetota</taxon>
        <taxon>Actinomycetes</taxon>
        <taxon>Mycobacteriales</taxon>
        <taxon>Mycobacteriaceae</taxon>
        <taxon>Mycolicibacterium</taxon>
    </lineage>
</organism>
<keyword evidence="3" id="KW-1185">Reference proteome</keyword>
<dbReference type="HOGENOM" id="CLU_114510_0_0_11"/>
<dbReference type="Proteomes" id="UP000006057">
    <property type="component" value="Chromosome"/>
</dbReference>
<feature type="signal peptide" evidence="1">
    <location>
        <begin position="1"/>
        <end position="34"/>
    </location>
</feature>
<dbReference type="OrthoDB" id="4731062at2"/>
<dbReference type="InterPro" id="IPR006311">
    <property type="entry name" value="TAT_signal"/>
</dbReference>
<evidence type="ECO:0000256" key="1">
    <source>
        <dbReference type="SAM" id="SignalP"/>
    </source>
</evidence>
<dbReference type="PROSITE" id="PS51318">
    <property type="entry name" value="TAT"/>
    <property type="match status" value="1"/>
</dbReference>
<keyword evidence="1" id="KW-0732">Signal</keyword>
<protein>
    <recommendedName>
        <fullName evidence="4">DUF732 domain-containing protein</fullName>
    </recommendedName>
</protein>
<evidence type="ECO:0000313" key="3">
    <source>
        <dbReference type="Proteomes" id="UP000006057"/>
    </source>
</evidence>
<dbReference type="STRING" id="710421.Mycch_2620"/>
<gene>
    <name evidence="2" type="ordered locus">Mycch_2620</name>
</gene>
<proteinExistence type="predicted"/>
<evidence type="ECO:0000313" key="2">
    <source>
        <dbReference type="EMBL" id="AFM17392.1"/>
    </source>
</evidence>
<dbReference type="PATRIC" id="fig|710421.3.peg.2618"/>
<reference evidence="2 3" key="1">
    <citation type="submission" date="2012-06" db="EMBL/GenBank/DDBJ databases">
        <title>Complete sequence of chromosome of Mycobacterium chubuense NBB4.</title>
        <authorList>
            <consortium name="US DOE Joint Genome Institute"/>
            <person name="Lucas S."/>
            <person name="Han J."/>
            <person name="Lapidus A."/>
            <person name="Cheng J.-F."/>
            <person name="Goodwin L."/>
            <person name="Pitluck S."/>
            <person name="Peters L."/>
            <person name="Mikhailova N."/>
            <person name="Teshima H."/>
            <person name="Detter J.C."/>
            <person name="Han C."/>
            <person name="Tapia R."/>
            <person name="Land M."/>
            <person name="Hauser L."/>
            <person name="Kyrpides N."/>
            <person name="Ivanova N."/>
            <person name="Pagani I."/>
            <person name="Mattes T."/>
            <person name="Holmes A."/>
            <person name="Rutledge P."/>
            <person name="Paulsen I."/>
            <person name="Coleman N."/>
            <person name="Woyke T."/>
        </authorList>
    </citation>
    <scope>NUCLEOTIDE SEQUENCE [LARGE SCALE GENOMIC DNA]</scope>
    <source>
        <strain evidence="2 3">NBB4</strain>
    </source>
</reference>
<dbReference type="eggNOG" id="ENOG5031JIB">
    <property type="taxonomic scope" value="Bacteria"/>
</dbReference>